<proteinExistence type="predicted"/>
<sequence length="150" mass="16160">MWSQREGGLSAITQVKVFSPEIINIARGQGFHFLEASIAARINGECVCGVPGSKSVAGNLTVHIGTWESHIVPKGSFQQAEEARRKYGGMAVGLTHSRGVVGVMPDEGLSSLEGVSSKTQRDEEVLTVRRYGEPNADKALILKRPLWSVS</sequence>
<reference evidence="1" key="1">
    <citation type="journal article" date="2014" name="Front. Microbiol.">
        <title>High frequency of phylogenetically diverse reductive dehalogenase-homologous genes in deep subseafloor sedimentary metagenomes.</title>
        <authorList>
            <person name="Kawai M."/>
            <person name="Futagami T."/>
            <person name="Toyoda A."/>
            <person name="Takaki Y."/>
            <person name="Nishi S."/>
            <person name="Hori S."/>
            <person name="Arai W."/>
            <person name="Tsubouchi T."/>
            <person name="Morono Y."/>
            <person name="Uchiyama I."/>
            <person name="Ito T."/>
            <person name="Fujiyama A."/>
            <person name="Inagaki F."/>
            <person name="Takami H."/>
        </authorList>
    </citation>
    <scope>NUCLEOTIDE SEQUENCE</scope>
    <source>
        <strain evidence="1">Expedition CK06-06</strain>
    </source>
</reference>
<dbReference type="EMBL" id="BARU01029183">
    <property type="protein sequence ID" value="GAH64074.1"/>
    <property type="molecule type" value="Genomic_DNA"/>
</dbReference>
<evidence type="ECO:0000313" key="1">
    <source>
        <dbReference type="EMBL" id="GAH64074.1"/>
    </source>
</evidence>
<gene>
    <name evidence="1" type="ORF">S03H2_46476</name>
</gene>
<accession>X1ID96</accession>
<organism evidence="1">
    <name type="scientific">marine sediment metagenome</name>
    <dbReference type="NCBI Taxonomy" id="412755"/>
    <lineage>
        <taxon>unclassified sequences</taxon>
        <taxon>metagenomes</taxon>
        <taxon>ecological metagenomes</taxon>
    </lineage>
</organism>
<dbReference type="AlphaFoldDB" id="X1ID96"/>
<name>X1ID96_9ZZZZ</name>
<comment type="caution">
    <text evidence="1">The sequence shown here is derived from an EMBL/GenBank/DDBJ whole genome shotgun (WGS) entry which is preliminary data.</text>
</comment>
<protein>
    <submittedName>
        <fullName evidence="1">Uncharacterized protein</fullName>
    </submittedName>
</protein>